<gene>
    <name evidence="11" type="ORF">SAMN06295998_101102</name>
</gene>
<evidence type="ECO:0000313" key="11">
    <source>
        <dbReference type="EMBL" id="SMC41633.1"/>
    </source>
</evidence>
<evidence type="ECO:0000256" key="3">
    <source>
        <dbReference type="ARBA" id="ARBA00022679"/>
    </source>
</evidence>
<dbReference type="SUPFAM" id="SSF55729">
    <property type="entry name" value="Acyl-CoA N-acyltransferases (Nat)"/>
    <property type="match status" value="1"/>
</dbReference>
<evidence type="ECO:0000313" key="12">
    <source>
        <dbReference type="Proteomes" id="UP000192330"/>
    </source>
</evidence>
<comment type="catalytic activity">
    <reaction evidence="10">
        <text>a (3R)-hydroxyacyl-[ACP] + L-ornithine = a lyso-ornithine lipid + holo-[ACP] + H(+)</text>
        <dbReference type="Rhea" id="RHEA:20633"/>
        <dbReference type="Rhea" id="RHEA-COMP:9685"/>
        <dbReference type="Rhea" id="RHEA-COMP:9945"/>
        <dbReference type="ChEBI" id="CHEBI:15378"/>
        <dbReference type="ChEBI" id="CHEBI:46911"/>
        <dbReference type="ChEBI" id="CHEBI:64479"/>
        <dbReference type="ChEBI" id="CHEBI:78827"/>
        <dbReference type="ChEBI" id="CHEBI:138482"/>
        <dbReference type="EC" id="2.3.2.30"/>
    </reaction>
    <physiologicalReaction direction="left-to-right" evidence="10">
        <dbReference type="Rhea" id="RHEA:20634"/>
    </physiologicalReaction>
</comment>
<reference evidence="11 12" key="1">
    <citation type="submission" date="2017-04" db="EMBL/GenBank/DDBJ databases">
        <authorList>
            <person name="Afonso C.L."/>
            <person name="Miller P.J."/>
            <person name="Scott M.A."/>
            <person name="Spackman E."/>
            <person name="Goraichik I."/>
            <person name="Dimitrov K.M."/>
            <person name="Suarez D.L."/>
            <person name="Swayne D.E."/>
        </authorList>
    </citation>
    <scope>NUCLEOTIDE SEQUENCE [LARGE SCALE GENOMIC DNA]</scope>
    <source>
        <strain evidence="11 12">CGMCC 1.12644</strain>
    </source>
</reference>
<evidence type="ECO:0000256" key="1">
    <source>
        <dbReference type="ARBA" id="ARBA00005189"/>
    </source>
</evidence>
<keyword evidence="12" id="KW-1185">Reference proteome</keyword>
<accession>A0A1W1YZT0</accession>
<name>A0A1W1YZT0_9RHOB</name>
<proteinExistence type="inferred from homology"/>
<comment type="pathway">
    <text evidence="1">Lipid metabolism.</text>
</comment>
<keyword evidence="2" id="KW-0444">Lipid biosynthesis</keyword>
<evidence type="ECO:0000256" key="9">
    <source>
        <dbReference type="ARBA" id="ARBA00045724"/>
    </source>
</evidence>
<dbReference type="PANTHER" id="PTHR37323">
    <property type="entry name" value="GCN5-RELATED N-ACETYLTRANSFERASE"/>
    <property type="match status" value="1"/>
</dbReference>
<protein>
    <recommendedName>
        <fullName evidence="8">L-ornithine N(alpha)-acyltransferase</fullName>
        <ecNumber evidence="7">2.3.2.30</ecNumber>
    </recommendedName>
</protein>
<evidence type="ECO:0000256" key="10">
    <source>
        <dbReference type="ARBA" id="ARBA00047785"/>
    </source>
</evidence>
<dbReference type="Gene3D" id="3.40.630.30">
    <property type="match status" value="1"/>
</dbReference>
<evidence type="ECO:0000256" key="6">
    <source>
        <dbReference type="ARBA" id="ARBA00038095"/>
    </source>
</evidence>
<dbReference type="PANTHER" id="PTHR37323:SF1">
    <property type="entry name" value="L-ORNITHINE N(ALPHA)-ACYLTRANSFERASE"/>
    <property type="match status" value="1"/>
</dbReference>
<organism evidence="11 12">
    <name type="scientific">Primorskyibacter flagellatus</name>
    <dbReference type="NCBI Taxonomy" id="1387277"/>
    <lineage>
        <taxon>Bacteria</taxon>
        <taxon>Pseudomonadati</taxon>
        <taxon>Pseudomonadota</taxon>
        <taxon>Alphaproteobacteria</taxon>
        <taxon>Rhodobacterales</taxon>
        <taxon>Roseobacteraceae</taxon>
        <taxon>Primorskyibacter</taxon>
    </lineage>
</organism>
<comment type="function">
    <text evidence="9">Catalyzes the first step in the biosynthesis of ornithine lipids, which are phosphorus-free membrane lipids. Catalyzes the 3-hydroxyacyl-acyl carrier protein-dependent acylation of ornithine to form lyso-ornithine lipid (LOL).</text>
</comment>
<comment type="similarity">
    <text evidence="6">Belongs to the acetyltransferase family. OlsB subfamily.</text>
</comment>
<dbReference type="GO" id="GO:0006629">
    <property type="term" value="P:lipid metabolic process"/>
    <property type="evidence" value="ECO:0007669"/>
    <property type="project" value="UniProtKB-KW"/>
</dbReference>
<dbReference type="STRING" id="1387277.SAMN06295998_101102"/>
<dbReference type="GO" id="GO:0043810">
    <property type="term" value="F:ornithine-acyl [acyl carrier protein] N-acyltransferase activity"/>
    <property type="evidence" value="ECO:0007669"/>
    <property type="project" value="UniProtKB-EC"/>
</dbReference>
<evidence type="ECO:0000256" key="4">
    <source>
        <dbReference type="ARBA" id="ARBA00023098"/>
    </source>
</evidence>
<sequence>MKMIRCGRYQVRIAETPEDIRSAQALRHLAFRGGAATDAWDEDIFDTVFSHMLVEEQVTGQVVCCYRFLLLQSGAEIQQGYVAQFYDLSALSRLDGRMIEMGRFCSLPGLCDPDILRLAWAAITRLVDQHDVTFLFGCASLPGTEAALHRDSLAVLAARYVAPDRWRPGCKAAEVVRSWPDDGGGFDEQSGLQRMPSLLRSYLQMGGKVSDHAVIDRDMNTLHVFTGVEISAIPAARKRLLRAMAG</sequence>
<keyword evidence="4" id="KW-0443">Lipid metabolism</keyword>
<dbReference type="InterPro" id="IPR016181">
    <property type="entry name" value="Acyl_CoA_acyltransferase"/>
</dbReference>
<dbReference type="EMBL" id="FWYD01000001">
    <property type="protein sequence ID" value="SMC41633.1"/>
    <property type="molecule type" value="Genomic_DNA"/>
</dbReference>
<dbReference type="Pfam" id="PF13444">
    <property type="entry name" value="Acetyltransf_5"/>
    <property type="match status" value="1"/>
</dbReference>
<dbReference type="AlphaFoldDB" id="A0A1W1YZT0"/>
<dbReference type="EC" id="2.3.2.30" evidence="7"/>
<dbReference type="InterPro" id="IPR052351">
    <property type="entry name" value="Ornithine_N-alpha-AT"/>
</dbReference>
<dbReference type="Proteomes" id="UP000192330">
    <property type="component" value="Unassembled WGS sequence"/>
</dbReference>
<evidence type="ECO:0000256" key="5">
    <source>
        <dbReference type="ARBA" id="ARBA00023315"/>
    </source>
</evidence>
<evidence type="ECO:0000256" key="2">
    <source>
        <dbReference type="ARBA" id="ARBA00022516"/>
    </source>
</evidence>
<keyword evidence="3 11" id="KW-0808">Transferase</keyword>
<evidence type="ECO:0000256" key="7">
    <source>
        <dbReference type="ARBA" id="ARBA00039058"/>
    </source>
</evidence>
<evidence type="ECO:0000256" key="8">
    <source>
        <dbReference type="ARBA" id="ARBA00039866"/>
    </source>
</evidence>
<keyword evidence="5 11" id="KW-0012">Acyltransferase</keyword>